<dbReference type="InterPro" id="IPR051052">
    <property type="entry name" value="Diverse_substrate_MTase"/>
</dbReference>
<dbReference type="Gene3D" id="3.40.50.150">
    <property type="entry name" value="Vaccinia Virus protein VP39"/>
    <property type="match status" value="1"/>
</dbReference>
<dbReference type="CDD" id="cd02440">
    <property type="entry name" value="AdoMet_MTases"/>
    <property type="match status" value="1"/>
</dbReference>
<dbReference type="EMBL" id="JAVKGT010000005">
    <property type="protein sequence ID" value="MDR5711134.1"/>
    <property type="molecule type" value="Genomic_DNA"/>
</dbReference>
<evidence type="ECO:0000256" key="4">
    <source>
        <dbReference type="SAM" id="MobiDB-lite"/>
    </source>
</evidence>
<evidence type="ECO:0000256" key="2">
    <source>
        <dbReference type="ARBA" id="ARBA00022603"/>
    </source>
</evidence>
<proteinExistence type="inferred from homology"/>
<evidence type="ECO:0000256" key="3">
    <source>
        <dbReference type="ARBA" id="ARBA00022679"/>
    </source>
</evidence>
<accession>A0ABU1FR58</accession>
<evidence type="ECO:0000259" key="5">
    <source>
        <dbReference type="Pfam" id="PF08241"/>
    </source>
</evidence>
<comment type="similarity">
    <text evidence="1">Belongs to the methyltransferase superfamily.</text>
</comment>
<dbReference type="PANTHER" id="PTHR44942">
    <property type="entry name" value="METHYLTRANSF_11 DOMAIN-CONTAINING PROTEIN"/>
    <property type="match status" value="1"/>
</dbReference>
<dbReference type="InterPro" id="IPR013216">
    <property type="entry name" value="Methyltransf_11"/>
</dbReference>
<feature type="region of interest" description="Disordered" evidence="4">
    <location>
        <begin position="1"/>
        <end position="24"/>
    </location>
</feature>
<keyword evidence="2 6" id="KW-0489">Methyltransferase</keyword>
<comment type="caution">
    <text evidence="6">The sequence shown here is derived from an EMBL/GenBank/DDBJ whole genome shotgun (WGS) entry which is preliminary data.</text>
</comment>
<gene>
    <name evidence="6" type="ORF">RH857_03135</name>
</gene>
<dbReference type="InterPro" id="IPR029063">
    <property type="entry name" value="SAM-dependent_MTases_sf"/>
</dbReference>
<reference evidence="7" key="1">
    <citation type="submission" date="2023-07" db="EMBL/GenBank/DDBJ databases">
        <title>Description of three actinobacteria isolated from air of manufacturing shop in a pharmaceutical factory.</title>
        <authorList>
            <person name="Zhang D.-F."/>
        </authorList>
    </citation>
    <scope>NUCLEOTIDE SEQUENCE [LARGE SCALE GENOMIC DNA]</scope>
    <source>
        <strain evidence="7">CCTCC AB 207010</strain>
    </source>
</reference>
<dbReference type="Proteomes" id="UP001260872">
    <property type="component" value="Unassembled WGS sequence"/>
</dbReference>
<dbReference type="RefSeq" id="WP_310536517.1">
    <property type="nucleotide sequence ID" value="NZ_BAAAOC010000024.1"/>
</dbReference>
<organism evidence="6 7">
    <name type="scientific">Nesterenkonia flava</name>
    <dbReference type="NCBI Taxonomy" id="469799"/>
    <lineage>
        <taxon>Bacteria</taxon>
        <taxon>Bacillati</taxon>
        <taxon>Actinomycetota</taxon>
        <taxon>Actinomycetes</taxon>
        <taxon>Micrococcales</taxon>
        <taxon>Micrococcaceae</taxon>
        <taxon>Nesterenkonia</taxon>
    </lineage>
</organism>
<evidence type="ECO:0000313" key="7">
    <source>
        <dbReference type="Proteomes" id="UP001260872"/>
    </source>
</evidence>
<dbReference type="GO" id="GO:0008168">
    <property type="term" value="F:methyltransferase activity"/>
    <property type="evidence" value="ECO:0007669"/>
    <property type="project" value="UniProtKB-KW"/>
</dbReference>
<dbReference type="Pfam" id="PF08241">
    <property type="entry name" value="Methyltransf_11"/>
    <property type="match status" value="1"/>
</dbReference>
<dbReference type="SUPFAM" id="SSF53335">
    <property type="entry name" value="S-adenosyl-L-methionine-dependent methyltransferases"/>
    <property type="match status" value="1"/>
</dbReference>
<feature type="compositionally biased region" description="Pro residues" evidence="4">
    <location>
        <begin position="1"/>
        <end position="18"/>
    </location>
</feature>
<dbReference type="PANTHER" id="PTHR44942:SF4">
    <property type="entry name" value="METHYLTRANSFERASE TYPE 11 DOMAIN-CONTAINING PROTEIN"/>
    <property type="match status" value="1"/>
</dbReference>
<feature type="domain" description="Methyltransferase type 11" evidence="5">
    <location>
        <begin position="75"/>
        <end position="168"/>
    </location>
</feature>
<name>A0ABU1FR58_9MICC</name>
<dbReference type="GO" id="GO:0032259">
    <property type="term" value="P:methylation"/>
    <property type="evidence" value="ECO:0007669"/>
    <property type="project" value="UniProtKB-KW"/>
</dbReference>
<evidence type="ECO:0000256" key="1">
    <source>
        <dbReference type="ARBA" id="ARBA00008361"/>
    </source>
</evidence>
<evidence type="ECO:0000313" key="6">
    <source>
        <dbReference type="EMBL" id="MDR5711134.1"/>
    </source>
</evidence>
<sequence>MRPAESSPPPNRPKPRPAGQPLLTDEARRRRLGSAFSDAQDLAQAREYDALRPRYPQDAVDRLLSTSGEYPTVVELGAGSGILTRDLLTHPRLHGGVLHAVEPSGPMLEILGETQDPRLRLHRATAEQTGLPASCADVVVASQSWHWFDPQQTQQELLRILRPGATVAVIANYLDTSHPWVHRLTRIMRAGDVYRPQWQPQFDAGSSAPGSVTPRSFSPVVSSVFTHARSITPEEILRLATTLSSWLSAPEKDRARRRDNLQWYLYEHLGHREGEELSLPYLTALHTSGFSRGGVSPG</sequence>
<keyword evidence="7" id="KW-1185">Reference proteome</keyword>
<dbReference type="EC" id="2.1.-.-" evidence="6"/>
<keyword evidence="3 6" id="KW-0808">Transferase</keyword>
<protein>
    <submittedName>
        <fullName evidence="6">Class I SAM-dependent methyltransferase</fullName>
        <ecNumber evidence="6">2.1.-.-</ecNumber>
    </submittedName>
</protein>